<evidence type="ECO:0000313" key="1">
    <source>
        <dbReference type="EMBL" id="EFM81984.1"/>
    </source>
</evidence>
<evidence type="ECO:0000313" key="2">
    <source>
        <dbReference type="Proteomes" id="UP000004846"/>
    </source>
</evidence>
<comment type="caution">
    <text evidence="1">The sequence shown here is derived from an EMBL/GenBank/DDBJ whole genome shotgun (WGS) entry which is preliminary data.</text>
</comment>
<dbReference type="Proteomes" id="UP000004846">
    <property type="component" value="Unassembled WGS sequence"/>
</dbReference>
<evidence type="ECO:0008006" key="3">
    <source>
        <dbReference type="Google" id="ProtNLM"/>
    </source>
</evidence>
<dbReference type="RefSeq" id="WP_002368214.1">
    <property type="nucleotide sequence ID" value="NZ_GL454475.1"/>
</dbReference>
<sequence>MIEMRVLDYRITSDDKQVIVNKARRNEHGELTILTDKDGTQKESLALIGYYGNLSKALVAIERDYVLSSGKTIQTVKEYKKELESIHSKLKRELDFGEEF</sequence>
<dbReference type="AlphaFoldDB" id="A0A125W3W1"/>
<reference evidence="1 2" key="1">
    <citation type="submission" date="2010-07" db="EMBL/GenBank/DDBJ databases">
        <authorList>
            <person name="Sid Ahmed O."/>
        </authorList>
    </citation>
    <scope>NUCLEOTIDE SEQUENCE [LARGE SCALE GENOMIC DNA]</scope>
    <source>
        <strain evidence="1 2">TX4248</strain>
    </source>
</reference>
<organism evidence="1 2">
    <name type="scientific">Enterococcus faecalis TX4248</name>
    <dbReference type="NCBI Taxonomy" id="749495"/>
    <lineage>
        <taxon>Bacteria</taxon>
        <taxon>Bacillati</taxon>
        <taxon>Bacillota</taxon>
        <taxon>Bacilli</taxon>
        <taxon>Lactobacillales</taxon>
        <taxon>Enterococcaceae</taxon>
        <taxon>Enterococcus</taxon>
    </lineage>
</organism>
<name>A0A125W3W1_ENTFL</name>
<accession>A0A125W3W1</accession>
<dbReference type="EMBL" id="AEBR01000085">
    <property type="protein sequence ID" value="EFM81984.1"/>
    <property type="molecule type" value="Genomic_DNA"/>
</dbReference>
<dbReference type="HOGENOM" id="CLU_2342375_0_0_9"/>
<dbReference type="GeneID" id="60894258"/>
<protein>
    <recommendedName>
        <fullName evidence="3">DUF5405 domain-containing protein</fullName>
    </recommendedName>
</protein>
<gene>
    <name evidence="1" type="ORF">HMPREF9498_02415</name>
</gene>
<proteinExistence type="predicted"/>